<comment type="caution">
    <text evidence="10">The sequence shown here is derived from an EMBL/GenBank/DDBJ whole genome shotgun (WGS) entry which is preliminary data.</text>
</comment>
<evidence type="ECO:0000256" key="2">
    <source>
        <dbReference type="ARBA" id="ARBA00022448"/>
    </source>
</evidence>
<dbReference type="Proteomes" id="UP001515480">
    <property type="component" value="Unassembled WGS sequence"/>
</dbReference>
<dbReference type="SUPFAM" id="SSF81324">
    <property type="entry name" value="Voltage-gated potassium channels"/>
    <property type="match status" value="1"/>
</dbReference>
<feature type="transmembrane region" description="Helical" evidence="8">
    <location>
        <begin position="673"/>
        <end position="694"/>
    </location>
</feature>
<dbReference type="Gene3D" id="1.10.287.630">
    <property type="entry name" value="Helix hairpin bin"/>
    <property type="match status" value="1"/>
</dbReference>
<evidence type="ECO:0000259" key="9">
    <source>
        <dbReference type="PROSITE" id="PS50042"/>
    </source>
</evidence>
<dbReference type="SUPFAM" id="SSF51206">
    <property type="entry name" value="cAMP-binding domain-like"/>
    <property type="match status" value="1"/>
</dbReference>
<evidence type="ECO:0000313" key="10">
    <source>
        <dbReference type="EMBL" id="KAL1493497.1"/>
    </source>
</evidence>
<dbReference type="InterPro" id="IPR000595">
    <property type="entry name" value="cNMP-bd_dom"/>
</dbReference>
<feature type="compositionally biased region" description="Polar residues" evidence="7">
    <location>
        <begin position="1075"/>
        <end position="1090"/>
    </location>
</feature>
<dbReference type="GO" id="GO:0035725">
    <property type="term" value="P:sodium ion transmembrane transport"/>
    <property type="evidence" value="ECO:0007669"/>
    <property type="project" value="TreeGrafter"/>
</dbReference>
<feature type="region of interest" description="Disordered" evidence="7">
    <location>
        <begin position="444"/>
        <end position="489"/>
    </location>
</feature>
<gene>
    <name evidence="10" type="ORF">AB1Y20_017202</name>
</gene>
<dbReference type="Pfam" id="PF00520">
    <property type="entry name" value="Ion_trans"/>
    <property type="match status" value="1"/>
</dbReference>
<dbReference type="GO" id="GO:0098855">
    <property type="term" value="C:HCN channel complex"/>
    <property type="evidence" value="ECO:0007669"/>
    <property type="project" value="TreeGrafter"/>
</dbReference>
<evidence type="ECO:0000256" key="1">
    <source>
        <dbReference type="ARBA" id="ARBA00004141"/>
    </source>
</evidence>
<dbReference type="InterPro" id="IPR014710">
    <property type="entry name" value="RmlC-like_jellyroll"/>
</dbReference>
<evidence type="ECO:0000313" key="11">
    <source>
        <dbReference type="Proteomes" id="UP001515480"/>
    </source>
</evidence>
<dbReference type="InterPro" id="IPR051413">
    <property type="entry name" value="K/Na_HCN_channel"/>
</dbReference>
<feature type="compositionally biased region" description="Polar residues" evidence="7">
    <location>
        <begin position="201"/>
        <end position="212"/>
    </location>
</feature>
<evidence type="ECO:0000256" key="5">
    <source>
        <dbReference type="ARBA" id="ARBA00023065"/>
    </source>
</evidence>
<feature type="transmembrane region" description="Helical" evidence="8">
    <location>
        <begin position="604"/>
        <end position="624"/>
    </location>
</feature>
<keyword evidence="5" id="KW-0406">Ion transport</keyword>
<feature type="compositionally biased region" description="Low complexity" evidence="7">
    <location>
        <begin position="300"/>
        <end position="337"/>
    </location>
</feature>
<proteinExistence type="predicted"/>
<feature type="compositionally biased region" description="Basic and acidic residues" evidence="7">
    <location>
        <begin position="245"/>
        <end position="277"/>
    </location>
</feature>
<evidence type="ECO:0000256" key="4">
    <source>
        <dbReference type="ARBA" id="ARBA00022989"/>
    </source>
</evidence>
<feature type="transmembrane region" description="Helical" evidence="8">
    <location>
        <begin position="759"/>
        <end position="783"/>
    </location>
</feature>
<feature type="compositionally biased region" description="Polar residues" evidence="7">
    <location>
        <begin position="159"/>
        <end position="169"/>
    </location>
</feature>
<dbReference type="Gene3D" id="2.60.120.10">
    <property type="entry name" value="Jelly Rolls"/>
    <property type="match status" value="1"/>
</dbReference>
<dbReference type="PROSITE" id="PS50042">
    <property type="entry name" value="CNMP_BINDING_3"/>
    <property type="match status" value="1"/>
</dbReference>
<dbReference type="CDD" id="cd00038">
    <property type="entry name" value="CAP_ED"/>
    <property type="match status" value="1"/>
</dbReference>
<dbReference type="GO" id="GO:0003254">
    <property type="term" value="P:regulation of membrane depolarization"/>
    <property type="evidence" value="ECO:0007669"/>
    <property type="project" value="TreeGrafter"/>
</dbReference>
<keyword evidence="2" id="KW-0813">Transport</keyword>
<feature type="compositionally biased region" description="Pro residues" evidence="7">
    <location>
        <begin position="349"/>
        <end position="358"/>
    </location>
</feature>
<dbReference type="EMBL" id="JBGBPQ010000034">
    <property type="protein sequence ID" value="KAL1493497.1"/>
    <property type="molecule type" value="Genomic_DNA"/>
</dbReference>
<dbReference type="SMART" id="SM00100">
    <property type="entry name" value="cNMP"/>
    <property type="match status" value="1"/>
</dbReference>
<organism evidence="10 11">
    <name type="scientific">Prymnesium parvum</name>
    <name type="common">Toxic golden alga</name>
    <dbReference type="NCBI Taxonomy" id="97485"/>
    <lineage>
        <taxon>Eukaryota</taxon>
        <taxon>Haptista</taxon>
        <taxon>Haptophyta</taxon>
        <taxon>Prymnesiophyceae</taxon>
        <taxon>Prymnesiales</taxon>
        <taxon>Prymnesiaceae</taxon>
        <taxon>Prymnesium</taxon>
    </lineage>
</organism>
<dbReference type="Gene3D" id="1.10.287.70">
    <property type="match status" value="1"/>
</dbReference>
<dbReference type="GO" id="GO:0005249">
    <property type="term" value="F:voltage-gated potassium channel activity"/>
    <property type="evidence" value="ECO:0007669"/>
    <property type="project" value="TreeGrafter"/>
</dbReference>
<evidence type="ECO:0000256" key="7">
    <source>
        <dbReference type="SAM" id="MobiDB-lite"/>
    </source>
</evidence>
<keyword evidence="6 8" id="KW-0472">Membrane</keyword>
<evidence type="ECO:0000256" key="3">
    <source>
        <dbReference type="ARBA" id="ARBA00022692"/>
    </source>
</evidence>
<reference evidence="10 11" key="1">
    <citation type="journal article" date="2024" name="Science">
        <title>Giant polyketide synthase enzymes in the biosynthesis of giant marine polyether toxins.</title>
        <authorList>
            <person name="Fallon T.R."/>
            <person name="Shende V.V."/>
            <person name="Wierzbicki I.H."/>
            <person name="Pendleton A.L."/>
            <person name="Watervoot N.F."/>
            <person name="Auber R.P."/>
            <person name="Gonzalez D.J."/>
            <person name="Wisecaver J.H."/>
            <person name="Moore B.S."/>
        </authorList>
    </citation>
    <scope>NUCLEOTIDE SEQUENCE [LARGE SCALE GENOMIC DNA]</scope>
    <source>
        <strain evidence="10 11">12B1</strain>
    </source>
</reference>
<name>A0AB34IAZ9_PRYPA</name>
<feature type="compositionally biased region" description="Basic and acidic residues" evidence="7">
    <location>
        <begin position="170"/>
        <end position="199"/>
    </location>
</feature>
<evidence type="ECO:0000256" key="8">
    <source>
        <dbReference type="SAM" id="Phobius"/>
    </source>
</evidence>
<dbReference type="PANTHER" id="PTHR45689">
    <property type="entry name" value="I[[H]] CHANNEL, ISOFORM E"/>
    <property type="match status" value="1"/>
</dbReference>
<accession>A0AB34IAZ9</accession>
<feature type="region of interest" description="Disordered" evidence="7">
    <location>
        <begin position="159"/>
        <end position="429"/>
    </location>
</feature>
<dbReference type="InterPro" id="IPR005821">
    <property type="entry name" value="Ion_trans_dom"/>
</dbReference>
<sequence>MELETQVAHAIAALQPLLQELRQRNSSDQLPADGSFGSGSLASRRLAHELEVVVGDDDEDLTSPNLLLAHESAAQDLENADGKTACRHSGPLYNSLGQRLSIDRSNMPEGSEKGNERPPCTPGAVLGAAHRLECRKERMEALAFANAAFLARAQGSNVSARTCSSVSRGTQDDSFRSTKSDNLRRLADDRRTIEIEPDRTSAGSMTRHSTGSFRILPCPPDADADRKVRRTHSAFGPGRRPTANESREGQPHLNHISERESQERSFHEEKASPEAHRPAPPSSRLVSPSAGGGNWSMYDALAGGIPLSSGSPASPGAPLSFSLSPPPAAEAAPPAADAPRDESSDDEPPPPPPQPPPALLAWPIDKPPPPPTPPPPLTPHADCSSRQQSDPCEDSPRAEMNRFLTHAPYTPASPAEPVAVLSESPRRRGWRSSWVRRGRVCFASPRKPRDAAGPHTATKALSFSPRSLKRSQPPRQGATATSGDATDNDTDLMRQLFGKRNPEFDLMEQTSGSASRFCPPIMDPLSRGRMLWEAFISVFIVWGAIEIPFSVTFLEPGPVLTALDIGIDSIMLIDVVATFFTGYVDGDDHVTMDRRLIAKHYLLGWFGVDFVSAIPLSSVFDLLADDEEESKIGRLTRLIRTVKLLRLLRLVKLIRYFSHWEEDLGSQKPWKQLAVVIFCLFLVIHINACILFLVPSLNGFPEKSWTRYPSVDDFALPVDELPAADAIWICYSHAFFSALSHMLSIGYGLGFPRLVEEMWLTIFTMLLGATMYALVLAFAVNAFSSTDHPSRMYHNGLEVLNEYMRVRCLPKALRERLRRSFENQYPNKRIFSERSVLSEFAYPLRNEIRVAQCASLFLRTPIFKDADPTFLSSIAARLQLEVALADDWLAREGEILKYVVFIDSGLVEVLVCGQHVAEMGDGAYLGEISAFQLGGEAGLPPNAATASVRAKSITIMHVLPKAEFVTLAEQFPNVKKAVLVVARLRLKRASLAPIPRKAQRMMGVRKRGSEMGAIFLERMGDLTCADIDAFNIHKRTSPSLRRNSLSSKLRGACPQRKASTKSSPDLDRNPGGEATQESTPAPAVNQGNSRATSCYARLPGLDSSRFTKSFASRRSSNLDFLTGGTRGRPTAPQVVENHAEDNSIGDRHRDDALVGMADGSATAAAARMHQLQTQLDEDVAI</sequence>
<keyword evidence="3 8" id="KW-0812">Transmembrane</keyword>
<feature type="transmembrane region" description="Helical" evidence="8">
    <location>
        <begin position="726"/>
        <end position="747"/>
    </location>
</feature>
<feature type="transmembrane region" description="Helical" evidence="8">
    <location>
        <begin position="565"/>
        <end position="584"/>
    </location>
</feature>
<dbReference type="PANTHER" id="PTHR45689:SF5">
    <property type="entry name" value="I[[H]] CHANNEL, ISOFORM E"/>
    <property type="match status" value="1"/>
</dbReference>
<dbReference type="AlphaFoldDB" id="A0AB34IAZ9"/>
<feature type="region of interest" description="Disordered" evidence="7">
    <location>
        <begin position="1039"/>
        <end position="1090"/>
    </location>
</feature>
<feature type="compositionally biased region" description="Low complexity" evidence="7">
    <location>
        <begin position="1039"/>
        <end position="1050"/>
    </location>
</feature>
<dbReference type="InterPro" id="IPR018490">
    <property type="entry name" value="cNMP-bd_dom_sf"/>
</dbReference>
<protein>
    <recommendedName>
        <fullName evidence="9">Cyclic nucleotide-binding domain-containing protein</fullName>
    </recommendedName>
</protein>
<evidence type="ECO:0000256" key="6">
    <source>
        <dbReference type="ARBA" id="ARBA00023136"/>
    </source>
</evidence>
<feature type="region of interest" description="Disordered" evidence="7">
    <location>
        <begin position="102"/>
        <end position="122"/>
    </location>
</feature>
<comment type="subcellular location">
    <subcellularLocation>
        <location evidence="1">Membrane</location>
        <topology evidence="1">Multi-pass membrane protein</topology>
    </subcellularLocation>
</comment>
<keyword evidence="11" id="KW-1185">Reference proteome</keyword>
<feature type="domain" description="Cyclic nucleotide-binding" evidence="9">
    <location>
        <begin position="862"/>
        <end position="967"/>
    </location>
</feature>
<keyword evidence="4 8" id="KW-1133">Transmembrane helix</keyword>
<feature type="transmembrane region" description="Helical" evidence="8">
    <location>
        <begin position="530"/>
        <end position="553"/>
    </location>
</feature>
<feature type="compositionally biased region" description="Pro residues" evidence="7">
    <location>
        <begin position="365"/>
        <end position="378"/>
    </location>
</feature>